<accession>A0A1Z4JTB9</accession>
<reference evidence="1 2" key="1">
    <citation type="submission" date="2017-06" db="EMBL/GenBank/DDBJ databases">
        <title>Genome sequencing of cyanobaciteial culture collection at National Institute for Environmental Studies (NIES).</title>
        <authorList>
            <person name="Hirose Y."/>
            <person name="Shimura Y."/>
            <person name="Fujisawa T."/>
            <person name="Nakamura Y."/>
            <person name="Kawachi M."/>
        </authorList>
    </citation>
    <scope>NUCLEOTIDE SEQUENCE [LARGE SCALE GENOMIC DNA]</scope>
    <source>
        <strain evidence="1 2">NIES-2135</strain>
        <plasmid evidence="2">Plasmid Plasmid2 dna</plasmid>
    </source>
</reference>
<dbReference type="InterPro" id="IPR035897">
    <property type="entry name" value="Toll_tir_struct_dom_sf"/>
</dbReference>
<keyword evidence="1" id="KW-0614">Plasmid</keyword>
<evidence type="ECO:0000313" key="2">
    <source>
        <dbReference type="Proteomes" id="UP000217895"/>
    </source>
</evidence>
<protein>
    <recommendedName>
        <fullName evidence="3">TIR domain-containing protein</fullName>
    </recommendedName>
</protein>
<sequence length="449" mass="51940">MNKPVVSFFQLDNGYGRELKRLFDQDVASRLNLEVKPFLSKDASPSDFWNALTSSDFIIVDSSIEEENNYAIATPLVYQDNLLIVSRTPLPINYFGVRQGGVPKYFEIKSNQSIIEWLFNQIKETLSSPNWVAKQPTSGLRSATKILSIGDGGLEVMRSKFREEGQIFISYRSRYFNAVQHIAEQVRKQGKTVFLLPPGELVYENELLTKMQHWLLSTLIDERVKAAQELWIYNTEDYLNSWWTQAELVTIAYNFYQRKPVPKVRLLNPKKTFNPRKIDESVVDAPNSLLPVMNKPQWRKMERLYAQTDPSTMSPEALFTFDAAKRSFFQKIPFINRYINDEVWSREFWFQPLLPCVTCKSKDAPKHIDIDKFLKVDVPGLHGLSEENLVEDTLSQQLLQQGGKISCPMCSSIYRLTPDNSRYIWVSKASVGNTKPLIERPVWRVEKVN</sequence>
<name>A0A1Z4JTB9_LEPBY</name>
<evidence type="ECO:0000313" key="1">
    <source>
        <dbReference type="EMBL" id="BAY59888.1"/>
    </source>
</evidence>
<keyword evidence="2" id="KW-1185">Reference proteome</keyword>
<organism evidence="1 2">
    <name type="scientific">Leptolyngbya boryana NIES-2135</name>
    <dbReference type="NCBI Taxonomy" id="1973484"/>
    <lineage>
        <taxon>Bacteria</taxon>
        <taxon>Bacillati</taxon>
        <taxon>Cyanobacteriota</taxon>
        <taxon>Cyanophyceae</taxon>
        <taxon>Leptolyngbyales</taxon>
        <taxon>Leptolyngbyaceae</taxon>
        <taxon>Leptolyngbya group</taxon>
        <taxon>Leptolyngbya</taxon>
    </lineage>
</organism>
<dbReference type="Proteomes" id="UP000217895">
    <property type="component" value="Plasmid Plasmid2 dna"/>
</dbReference>
<dbReference type="Gene3D" id="3.40.50.10140">
    <property type="entry name" value="Toll/interleukin-1 receptor homology (TIR) domain"/>
    <property type="match status" value="1"/>
</dbReference>
<gene>
    <name evidence="1" type="ORF">NIES2135_67650</name>
</gene>
<proteinExistence type="predicted"/>
<evidence type="ECO:0008006" key="3">
    <source>
        <dbReference type="Google" id="ProtNLM"/>
    </source>
</evidence>
<dbReference type="EMBL" id="AP018205">
    <property type="protein sequence ID" value="BAY59888.1"/>
    <property type="molecule type" value="Genomic_DNA"/>
</dbReference>
<geneLocation type="plasmid" evidence="1">
    <name>plasmid2</name>
</geneLocation>
<dbReference type="AlphaFoldDB" id="A0A1Z4JTB9"/>